<keyword evidence="1" id="KW-0812">Transmembrane</keyword>
<proteinExistence type="predicted"/>
<feature type="transmembrane region" description="Helical" evidence="1">
    <location>
        <begin position="176"/>
        <end position="197"/>
    </location>
</feature>
<dbReference type="Proteomes" id="UP001497457">
    <property type="component" value="Chromosome 19rd"/>
</dbReference>
<keyword evidence="1" id="KW-1133">Transmembrane helix</keyword>
<protein>
    <submittedName>
        <fullName evidence="2">Uncharacterized protein</fullName>
    </submittedName>
</protein>
<keyword evidence="3" id="KW-1185">Reference proteome</keyword>
<evidence type="ECO:0000313" key="3">
    <source>
        <dbReference type="Proteomes" id="UP001497457"/>
    </source>
</evidence>
<reference evidence="3" key="1">
    <citation type="submission" date="2024-06" db="EMBL/GenBank/DDBJ databases">
        <authorList>
            <person name="Ryan C."/>
        </authorList>
    </citation>
    <scope>NUCLEOTIDE SEQUENCE [LARGE SCALE GENOMIC DNA]</scope>
</reference>
<organism evidence="2 3">
    <name type="scientific">Urochloa decumbens</name>
    <dbReference type="NCBI Taxonomy" id="240449"/>
    <lineage>
        <taxon>Eukaryota</taxon>
        <taxon>Viridiplantae</taxon>
        <taxon>Streptophyta</taxon>
        <taxon>Embryophyta</taxon>
        <taxon>Tracheophyta</taxon>
        <taxon>Spermatophyta</taxon>
        <taxon>Magnoliopsida</taxon>
        <taxon>Liliopsida</taxon>
        <taxon>Poales</taxon>
        <taxon>Poaceae</taxon>
        <taxon>PACMAD clade</taxon>
        <taxon>Panicoideae</taxon>
        <taxon>Panicodae</taxon>
        <taxon>Paniceae</taxon>
        <taxon>Melinidinae</taxon>
        <taxon>Urochloa</taxon>
    </lineage>
</organism>
<gene>
    <name evidence="2" type="ORF">URODEC1_LOCUS44121</name>
</gene>
<evidence type="ECO:0000256" key="1">
    <source>
        <dbReference type="SAM" id="Phobius"/>
    </source>
</evidence>
<dbReference type="EMBL" id="OZ075129">
    <property type="protein sequence ID" value="CAL4959976.1"/>
    <property type="molecule type" value="Genomic_DNA"/>
</dbReference>
<evidence type="ECO:0000313" key="2">
    <source>
        <dbReference type="EMBL" id="CAL4959976.1"/>
    </source>
</evidence>
<reference evidence="2 3" key="2">
    <citation type="submission" date="2024-10" db="EMBL/GenBank/DDBJ databases">
        <authorList>
            <person name="Ryan C."/>
        </authorList>
    </citation>
    <scope>NUCLEOTIDE SEQUENCE [LARGE SCALE GENOMIC DNA]</scope>
</reference>
<keyword evidence="1" id="KW-0472">Membrane</keyword>
<feature type="transmembrane region" description="Helical" evidence="1">
    <location>
        <begin position="140"/>
        <end position="164"/>
    </location>
</feature>
<feature type="transmembrane region" description="Helical" evidence="1">
    <location>
        <begin position="203"/>
        <end position="224"/>
    </location>
</feature>
<dbReference type="AlphaFoldDB" id="A0ABC8ZH97"/>
<name>A0ABC8ZH97_9POAL</name>
<sequence>MDAAAATALIVACAGSSLPSKAEDLLTLAEKLGTAADRCGVPKTRLVAAADKLSRAEESTRLEAVLELGSAAAPPTRWGRRRPLWRARARGSATWWDSNWRSERIAGCSAMQGCALVASLTLLPYMGPDGVLKPNAYDLWYRQFVGVSFSLIWCLVSVSVPCLFVRSRVQYFYARLFSRIGMLAATLLVIFYCYWMLFPEWVGALWILSIDSALLHFGVFVWACTDGDM</sequence>
<accession>A0ABC8ZH97</accession>